<name>A0A8H3I1D0_9LECA</name>
<reference evidence="8" key="1">
    <citation type="submission" date="2021-03" db="EMBL/GenBank/DDBJ databases">
        <authorList>
            <person name="Tagirdzhanova G."/>
        </authorList>
    </citation>
    <scope>NUCLEOTIDE SEQUENCE</scope>
</reference>
<gene>
    <name evidence="8" type="ORF">GOMPHAMPRED_000276</name>
</gene>
<evidence type="ECO:0000256" key="1">
    <source>
        <dbReference type="ARBA" id="ARBA00004141"/>
    </source>
</evidence>
<protein>
    <recommendedName>
        <fullName evidence="7">Rhodopsin domain-containing protein</fullName>
    </recommendedName>
</protein>
<dbReference type="PANTHER" id="PTHR33048">
    <property type="entry name" value="PTH11-LIKE INTEGRAL MEMBRANE PROTEIN (AFU_ORTHOLOGUE AFUA_5G11245)"/>
    <property type="match status" value="1"/>
</dbReference>
<feature type="transmembrane region" description="Helical" evidence="6">
    <location>
        <begin position="124"/>
        <end position="146"/>
    </location>
</feature>
<keyword evidence="9" id="KW-1185">Reference proteome</keyword>
<evidence type="ECO:0000313" key="9">
    <source>
        <dbReference type="Proteomes" id="UP000664169"/>
    </source>
</evidence>
<dbReference type="EMBL" id="CAJPDQ010000001">
    <property type="protein sequence ID" value="CAF9903460.1"/>
    <property type="molecule type" value="Genomic_DNA"/>
</dbReference>
<dbReference type="AlphaFoldDB" id="A0A8H3I1D0"/>
<feature type="transmembrane region" description="Helical" evidence="6">
    <location>
        <begin position="241"/>
        <end position="261"/>
    </location>
</feature>
<dbReference type="Proteomes" id="UP000664169">
    <property type="component" value="Unassembled WGS sequence"/>
</dbReference>
<keyword evidence="3 6" id="KW-1133">Transmembrane helix</keyword>
<accession>A0A8H3I1D0</accession>
<feature type="transmembrane region" description="Helical" evidence="6">
    <location>
        <begin position="6"/>
        <end position="28"/>
    </location>
</feature>
<evidence type="ECO:0000313" key="8">
    <source>
        <dbReference type="EMBL" id="CAF9903460.1"/>
    </source>
</evidence>
<evidence type="ECO:0000256" key="3">
    <source>
        <dbReference type="ARBA" id="ARBA00022989"/>
    </source>
</evidence>
<feature type="domain" description="Rhodopsin" evidence="7">
    <location>
        <begin position="28"/>
        <end position="265"/>
    </location>
</feature>
<sequence>MSALGGLGPTIITVMWVEQVLAFAFVGLRLFCRTSLTSKSAKGGADDILMVATSFLMLGYTIFCTIAALNGFGQHAALLTQDQFILANKMEIIGQTFCIIGIATSKAAVAAFQMRIYKKKWQIIVLIMSIVAVVGICFFCALFDFVRCNPVEAVWNPFIPDPVCFVSTQSFTLLSVSLSDFLYAVLPWVALWDLQMPKSTKIIICAAMSLGVFAGICGIVRAINLLGLNARSDYSYETVGLILWSSTELLVTIMTACIPCYRELWIRLFRKARSDFSKQSTAKFQDSNRHSIPMEYGAGTNKVETSIYFGEGDSSSDRAILQNGEQVQGVKITSDVVVNVESQETLST</sequence>
<evidence type="ECO:0000256" key="6">
    <source>
        <dbReference type="SAM" id="Phobius"/>
    </source>
</evidence>
<evidence type="ECO:0000256" key="2">
    <source>
        <dbReference type="ARBA" id="ARBA00022692"/>
    </source>
</evidence>
<dbReference type="PANTHER" id="PTHR33048:SF93">
    <property type="entry name" value="INTEGRAL MEMBRANE PROTEIN"/>
    <property type="match status" value="1"/>
</dbReference>
<dbReference type="OrthoDB" id="5417887at2759"/>
<keyword evidence="4 6" id="KW-0472">Membrane</keyword>
<dbReference type="InterPro" id="IPR049326">
    <property type="entry name" value="Rhodopsin_dom_fungi"/>
</dbReference>
<evidence type="ECO:0000256" key="5">
    <source>
        <dbReference type="ARBA" id="ARBA00038359"/>
    </source>
</evidence>
<feature type="transmembrane region" description="Helical" evidence="6">
    <location>
        <begin position="202"/>
        <end position="221"/>
    </location>
</feature>
<dbReference type="InterPro" id="IPR052337">
    <property type="entry name" value="SAT4-like"/>
</dbReference>
<proteinExistence type="inferred from homology"/>
<keyword evidence="2 6" id="KW-0812">Transmembrane</keyword>
<dbReference type="GO" id="GO:0016020">
    <property type="term" value="C:membrane"/>
    <property type="evidence" value="ECO:0007669"/>
    <property type="project" value="UniProtKB-SubCell"/>
</dbReference>
<comment type="similarity">
    <text evidence="5">Belongs to the SAT4 family.</text>
</comment>
<feature type="transmembrane region" description="Helical" evidence="6">
    <location>
        <begin position="92"/>
        <end position="112"/>
    </location>
</feature>
<dbReference type="Pfam" id="PF20684">
    <property type="entry name" value="Fung_rhodopsin"/>
    <property type="match status" value="1"/>
</dbReference>
<comment type="caution">
    <text evidence="8">The sequence shown here is derived from an EMBL/GenBank/DDBJ whole genome shotgun (WGS) entry which is preliminary data.</text>
</comment>
<feature type="transmembrane region" description="Helical" evidence="6">
    <location>
        <begin position="166"/>
        <end position="190"/>
    </location>
</feature>
<evidence type="ECO:0000256" key="4">
    <source>
        <dbReference type="ARBA" id="ARBA00023136"/>
    </source>
</evidence>
<feature type="transmembrane region" description="Helical" evidence="6">
    <location>
        <begin position="48"/>
        <end position="72"/>
    </location>
</feature>
<organism evidence="8 9">
    <name type="scientific">Gomphillus americanus</name>
    <dbReference type="NCBI Taxonomy" id="1940652"/>
    <lineage>
        <taxon>Eukaryota</taxon>
        <taxon>Fungi</taxon>
        <taxon>Dikarya</taxon>
        <taxon>Ascomycota</taxon>
        <taxon>Pezizomycotina</taxon>
        <taxon>Lecanoromycetes</taxon>
        <taxon>OSLEUM clade</taxon>
        <taxon>Ostropomycetidae</taxon>
        <taxon>Ostropales</taxon>
        <taxon>Graphidaceae</taxon>
        <taxon>Gomphilloideae</taxon>
        <taxon>Gomphillus</taxon>
    </lineage>
</organism>
<evidence type="ECO:0000259" key="7">
    <source>
        <dbReference type="Pfam" id="PF20684"/>
    </source>
</evidence>
<comment type="subcellular location">
    <subcellularLocation>
        <location evidence="1">Membrane</location>
        <topology evidence="1">Multi-pass membrane protein</topology>
    </subcellularLocation>
</comment>